<dbReference type="AlphaFoldDB" id="A0A1A7R2K7"/>
<organism evidence="1 2">
    <name type="scientific">Gelidibacter algens</name>
    <dbReference type="NCBI Taxonomy" id="49280"/>
    <lineage>
        <taxon>Bacteria</taxon>
        <taxon>Pseudomonadati</taxon>
        <taxon>Bacteroidota</taxon>
        <taxon>Flavobacteriia</taxon>
        <taxon>Flavobacteriales</taxon>
        <taxon>Flavobacteriaceae</taxon>
        <taxon>Gelidibacter</taxon>
    </lineage>
</organism>
<evidence type="ECO:0000313" key="2">
    <source>
        <dbReference type="Proteomes" id="UP000248987"/>
    </source>
</evidence>
<evidence type="ECO:0000313" key="1">
    <source>
        <dbReference type="EMBL" id="RAJ27659.1"/>
    </source>
</evidence>
<comment type="caution">
    <text evidence="1">The sequence shown here is derived from an EMBL/GenBank/DDBJ whole genome shotgun (WGS) entry which is preliminary data.</text>
</comment>
<dbReference type="STRING" id="49280.A9996_07075"/>
<protein>
    <recommendedName>
        <fullName evidence="3">PAS domain-containing protein</fullName>
    </recommendedName>
</protein>
<gene>
    <name evidence="1" type="ORF">LX77_00233</name>
</gene>
<name>A0A1A7R2K7_9FLAO</name>
<sequence>MTEQDSINQIFFKFLSQYNFDEKDLDYSILDKHKVALQALSSVSNSGINVFDICQRQVAFFSSNFGTLLGYIPSDYEELGQQFFADKLHPEDKLKLSLQGILHCLRDGHQQQERIECPDGKALRCPTGNRLVFYAESEDGDGEQPAVPTVGNCPCG</sequence>
<keyword evidence="2" id="KW-1185">Reference proteome</keyword>
<dbReference type="Gene3D" id="3.30.450.20">
    <property type="entry name" value="PAS domain"/>
    <property type="match status" value="1"/>
</dbReference>
<dbReference type="EMBL" id="QLLQ01000001">
    <property type="protein sequence ID" value="RAJ27659.1"/>
    <property type="molecule type" value="Genomic_DNA"/>
</dbReference>
<dbReference type="Proteomes" id="UP000248987">
    <property type="component" value="Unassembled WGS sequence"/>
</dbReference>
<reference evidence="1 2" key="1">
    <citation type="submission" date="2018-06" db="EMBL/GenBank/DDBJ databases">
        <title>Genomic Encyclopedia of Archaeal and Bacterial Type Strains, Phase II (KMG-II): from individual species to whole genera.</title>
        <authorList>
            <person name="Goeker M."/>
        </authorList>
    </citation>
    <scope>NUCLEOTIDE SEQUENCE [LARGE SCALE GENOMIC DNA]</scope>
    <source>
        <strain evidence="1 2">DSM 12408</strain>
    </source>
</reference>
<evidence type="ECO:0008006" key="3">
    <source>
        <dbReference type="Google" id="ProtNLM"/>
    </source>
</evidence>
<accession>A0A1A7R2K7</accession>
<proteinExistence type="predicted"/>